<evidence type="ECO:0000313" key="2">
    <source>
        <dbReference type="Proteomes" id="UP000694427"/>
    </source>
</evidence>
<accession>A0A8C1RMN2</accession>
<dbReference type="Gene3D" id="2.60.40.10">
    <property type="entry name" value="Immunoglobulins"/>
    <property type="match status" value="1"/>
</dbReference>
<protein>
    <recommendedName>
        <fullName evidence="3">Immunoglobulin V-set domain-containing protein</fullName>
    </recommendedName>
</protein>
<dbReference type="AlphaFoldDB" id="A0A8C1RMN2"/>
<dbReference type="Proteomes" id="UP000694427">
    <property type="component" value="Unplaced"/>
</dbReference>
<reference evidence="1" key="2">
    <citation type="submission" date="2025-09" db="UniProtKB">
        <authorList>
            <consortium name="Ensembl"/>
        </authorList>
    </citation>
    <scope>IDENTIFICATION</scope>
</reference>
<name>A0A8C1RMN2_CYPCA</name>
<dbReference type="SUPFAM" id="SSF48726">
    <property type="entry name" value="Immunoglobulin"/>
    <property type="match status" value="1"/>
</dbReference>
<organism evidence="1 2">
    <name type="scientific">Cyprinus carpio</name>
    <name type="common">Common carp</name>
    <dbReference type="NCBI Taxonomy" id="7962"/>
    <lineage>
        <taxon>Eukaryota</taxon>
        <taxon>Metazoa</taxon>
        <taxon>Chordata</taxon>
        <taxon>Craniata</taxon>
        <taxon>Vertebrata</taxon>
        <taxon>Euteleostomi</taxon>
        <taxon>Actinopterygii</taxon>
        <taxon>Neopterygii</taxon>
        <taxon>Teleostei</taxon>
        <taxon>Ostariophysi</taxon>
        <taxon>Cypriniformes</taxon>
        <taxon>Cyprinidae</taxon>
        <taxon>Cyprininae</taxon>
        <taxon>Cyprinus</taxon>
    </lineage>
</organism>
<evidence type="ECO:0008006" key="3">
    <source>
        <dbReference type="Google" id="ProtNLM"/>
    </source>
</evidence>
<evidence type="ECO:0000313" key="1">
    <source>
        <dbReference type="Ensembl" id="ENSCCRP00010117445.1"/>
    </source>
</evidence>
<proteinExistence type="predicted"/>
<dbReference type="InterPro" id="IPR036179">
    <property type="entry name" value="Ig-like_dom_sf"/>
</dbReference>
<keyword evidence="2" id="KW-1185">Reference proteome</keyword>
<reference evidence="1" key="1">
    <citation type="submission" date="2025-08" db="UniProtKB">
        <authorList>
            <consortium name="Ensembl"/>
        </authorList>
    </citation>
    <scope>IDENTIFICATION</scope>
</reference>
<sequence length="140" mass="15124">MVLQVQKGHTKYGSGFTERASVSLHHYKDGDLSLNILGVTTSDKGLYRCYHNTDEEHGYPSAVSLIVTGNNTTCSLDYNNRVSVMNHSLVLRGLTSSDGGTFTVKDNMGEVISINTVTVEGNTCISILLLILIASIVLVC</sequence>
<dbReference type="InterPro" id="IPR013783">
    <property type="entry name" value="Ig-like_fold"/>
</dbReference>
<dbReference type="Ensembl" id="ENSCCRT00010130479.1">
    <property type="protein sequence ID" value="ENSCCRP00010117445.1"/>
    <property type="gene ID" value="ENSCCRG00010051448.1"/>
</dbReference>